<organism evidence="1 2">
    <name type="scientific">Candidatus Saganbacteria bacterium</name>
    <dbReference type="NCBI Taxonomy" id="2575572"/>
    <lineage>
        <taxon>Bacteria</taxon>
        <taxon>Bacillati</taxon>
        <taxon>Saganbacteria</taxon>
    </lineage>
</organism>
<reference evidence="1 2" key="1">
    <citation type="submission" date="2019-12" db="EMBL/GenBank/DDBJ databases">
        <authorList>
            <person name="Wolfe R."/>
            <person name="Danczak R."/>
            <person name="Wilkins M."/>
        </authorList>
    </citation>
    <scope>NUCLEOTIDE SEQUENCE [LARGE SCALE GENOMIC DNA]</scope>
    <source>
        <strain evidence="1">X2_MaxBin.013</strain>
    </source>
</reference>
<comment type="caution">
    <text evidence="1">The sequence shown here is derived from an EMBL/GenBank/DDBJ whole genome shotgun (WGS) entry which is preliminary data.</text>
</comment>
<gene>
    <name evidence="1" type="ORF">FD145_1414</name>
</gene>
<evidence type="ECO:0000313" key="1">
    <source>
        <dbReference type="EMBL" id="KAF0133156.1"/>
    </source>
</evidence>
<dbReference type="AlphaFoldDB" id="A0A833KZW0"/>
<dbReference type="Proteomes" id="UP000488506">
    <property type="component" value="Unassembled WGS sequence"/>
</dbReference>
<evidence type="ECO:0000313" key="2">
    <source>
        <dbReference type="Proteomes" id="UP000488506"/>
    </source>
</evidence>
<name>A0A833KZW0_UNCSA</name>
<sequence length="95" mass="10484">MGGLKIKLPCKSHAQQLLSPSSFLDQLRSFQPPTDRLSGRPCWGFSVELEKGMIHLFEGFKKLLEGIQEAGGGEGGGENTIKVAKEEIREGKLWE</sequence>
<dbReference type="EMBL" id="WPAF01000033">
    <property type="protein sequence ID" value="KAF0133156.1"/>
    <property type="molecule type" value="Genomic_DNA"/>
</dbReference>
<proteinExistence type="predicted"/>
<accession>A0A833KZW0</accession>
<protein>
    <submittedName>
        <fullName evidence="1">Uncharacterized protein</fullName>
    </submittedName>
</protein>